<evidence type="ECO:0000313" key="1">
    <source>
        <dbReference type="EMBL" id="PWD99489.1"/>
    </source>
</evidence>
<name>A0A2U2B8U2_9BACT</name>
<dbReference type="AlphaFoldDB" id="A0A2U2B8U2"/>
<proteinExistence type="predicted"/>
<accession>A0A2U2B8U2</accession>
<sequence>MNDFFYLKGAVACLFIGPAANRKPKWATFKALRKGRKFWLSREDRFKRTRLFFVPFLGQCQKGQ</sequence>
<evidence type="ECO:0000313" key="2">
    <source>
        <dbReference type="Proteomes" id="UP000244956"/>
    </source>
</evidence>
<comment type="caution">
    <text evidence="1">The sequence shown here is derived from an EMBL/GenBank/DDBJ whole genome shotgun (WGS) entry which is preliminary data.</text>
</comment>
<gene>
    <name evidence="1" type="ORF">DDZ16_10825</name>
</gene>
<keyword evidence="2" id="KW-1185">Reference proteome</keyword>
<dbReference type="Proteomes" id="UP000244956">
    <property type="component" value="Unassembled WGS sequence"/>
</dbReference>
<reference evidence="1 2" key="1">
    <citation type="submission" date="2018-05" db="EMBL/GenBank/DDBJ databases">
        <title>Marinilabilia rubrum sp. nov., isolated from saltern sediment.</title>
        <authorList>
            <person name="Zhang R."/>
        </authorList>
    </citation>
    <scope>NUCLEOTIDE SEQUENCE [LARGE SCALE GENOMIC DNA]</scope>
    <source>
        <strain evidence="1 2">WTE16</strain>
    </source>
</reference>
<dbReference type="EMBL" id="QEWP01000007">
    <property type="protein sequence ID" value="PWD99489.1"/>
    <property type="molecule type" value="Genomic_DNA"/>
</dbReference>
<protein>
    <submittedName>
        <fullName evidence="1">Uncharacterized protein</fullName>
    </submittedName>
</protein>
<organism evidence="1 2">
    <name type="scientific">Marinilabilia rubra</name>
    <dbReference type="NCBI Taxonomy" id="2162893"/>
    <lineage>
        <taxon>Bacteria</taxon>
        <taxon>Pseudomonadati</taxon>
        <taxon>Bacteroidota</taxon>
        <taxon>Bacteroidia</taxon>
        <taxon>Marinilabiliales</taxon>
        <taxon>Marinilabiliaceae</taxon>
        <taxon>Marinilabilia</taxon>
    </lineage>
</organism>